<feature type="region of interest" description="Disordered" evidence="1">
    <location>
        <begin position="1"/>
        <end position="46"/>
    </location>
</feature>
<sequence>MGDGWGSRAVRPGHGRSAVALVRAGREQQPSQMGSVAAGADEAQQL</sequence>
<keyword evidence="3" id="KW-1185">Reference proteome</keyword>
<dbReference type="Proteomes" id="UP000010411">
    <property type="component" value="Unassembled WGS sequence"/>
</dbReference>
<dbReference type="AlphaFoldDB" id="L1KUQ2"/>
<accession>L1KUQ2</accession>
<dbReference type="EMBL" id="AEJC01000379">
    <property type="protein sequence ID" value="EKX64342.1"/>
    <property type="molecule type" value="Genomic_DNA"/>
</dbReference>
<comment type="caution">
    <text evidence="2">The sequence shown here is derived from an EMBL/GenBank/DDBJ whole genome shotgun (WGS) entry which is preliminary data.</text>
</comment>
<evidence type="ECO:0000313" key="2">
    <source>
        <dbReference type="EMBL" id="EKX64342.1"/>
    </source>
</evidence>
<evidence type="ECO:0000313" key="3">
    <source>
        <dbReference type="Proteomes" id="UP000010411"/>
    </source>
</evidence>
<reference evidence="2 3" key="1">
    <citation type="submission" date="2012-11" db="EMBL/GenBank/DDBJ databases">
        <authorList>
            <person name="Huguet-Tapia J.C."/>
            <person name="Durkin A.S."/>
            <person name="Pettis G.S."/>
            <person name="Badger J.H."/>
        </authorList>
    </citation>
    <scope>NUCLEOTIDE SEQUENCE [LARGE SCALE GENOMIC DNA]</scope>
    <source>
        <strain evidence="2 3">91-03</strain>
    </source>
</reference>
<proteinExistence type="predicted"/>
<organism evidence="2 3">
    <name type="scientific">Streptomyces ipomoeae 91-03</name>
    <dbReference type="NCBI Taxonomy" id="698759"/>
    <lineage>
        <taxon>Bacteria</taxon>
        <taxon>Bacillati</taxon>
        <taxon>Actinomycetota</taxon>
        <taxon>Actinomycetes</taxon>
        <taxon>Kitasatosporales</taxon>
        <taxon>Streptomycetaceae</taxon>
        <taxon>Streptomyces</taxon>
    </lineage>
</organism>
<evidence type="ECO:0000256" key="1">
    <source>
        <dbReference type="SAM" id="MobiDB-lite"/>
    </source>
</evidence>
<protein>
    <submittedName>
        <fullName evidence="2">Uncharacterized protein</fullName>
    </submittedName>
</protein>
<gene>
    <name evidence="2" type="ORF">STRIP9103_03692</name>
</gene>
<name>L1KUQ2_9ACTN</name>